<reference evidence="5" key="3">
    <citation type="submission" date="2023-06" db="EMBL/GenBank/DDBJ databases">
        <title>Pangenomics reveal diversification of enzyme families and niche specialization in globally abundant SAR202 bacteria.</title>
        <authorList>
            <person name="Saw J.H.W."/>
        </authorList>
    </citation>
    <scope>NUCLEOTIDE SEQUENCE [LARGE SCALE GENOMIC DNA]</scope>
    <source>
        <strain evidence="5">JH1073</strain>
    </source>
</reference>
<dbReference type="Proteomes" id="UP001219901">
    <property type="component" value="Chromosome"/>
</dbReference>
<sequence>MPQLIPATDPRFKWSGTISTEVSKGSVKPWRINHEEKALFAEELVIRAAMPAGVRLSFRSNTTSITGICNAFEERSQIDLVVNGKLVGSEPTDGLTSFSFDNLGTEMKDIEIWMPQFGEIRLESLEFDDDTETLEPSETTAKKWITYGSSITHCRTADSPTKTWPAIVARTRGYDLTCLGFGGQCHLDPMIARQIRDREADLISLCLGINVYGGTLNQRTFYAGILGFVQIVREKHPTTPIVLMSPIYAVDWETELNAVGFSVRHLRDEVKRAYDTLKDHGDENISYIKGLDIFGSDNAHLLPDDLHPNNEGYGIMADNLLALLPKI</sequence>
<dbReference type="Proteomes" id="UP001321249">
    <property type="component" value="Unassembled WGS sequence"/>
</dbReference>
<accession>A0AAJ5ZFN8</accession>
<dbReference type="RefSeq" id="WP_342825464.1">
    <property type="nucleotide sequence ID" value="NZ_CP046146.1"/>
</dbReference>
<gene>
    <name evidence="3" type="ORF">GKO46_09310</name>
    <name evidence="4" type="ORF">GKO48_12230</name>
</gene>
<name>A0AAJ5ZFN8_9CHLR</name>
<dbReference type="Pfam" id="PF14606">
    <property type="entry name" value="Lipase_GDSL_3"/>
    <property type="match status" value="1"/>
</dbReference>
<dbReference type="InterPro" id="IPR013830">
    <property type="entry name" value="SGNH_hydro"/>
</dbReference>
<proteinExistence type="predicted"/>
<evidence type="ECO:0000313" key="5">
    <source>
        <dbReference type="Proteomes" id="UP001219901"/>
    </source>
</evidence>
<dbReference type="AlphaFoldDB" id="A0AAJ5ZFN8"/>
<dbReference type="Gene3D" id="3.40.50.1110">
    <property type="entry name" value="SGNH hydrolase"/>
    <property type="match status" value="1"/>
</dbReference>
<evidence type="ECO:0000313" key="3">
    <source>
        <dbReference type="EMBL" id="MDG0867266.1"/>
    </source>
</evidence>
<dbReference type="EMBL" id="CP046147">
    <property type="protein sequence ID" value="WFG40344.1"/>
    <property type="molecule type" value="Genomic_DNA"/>
</dbReference>
<dbReference type="InterPro" id="IPR048977">
    <property type="entry name" value="SsfX3-like_N"/>
</dbReference>
<dbReference type="Pfam" id="PF21181">
    <property type="entry name" value="SsfX3_N"/>
    <property type="match status" value="1"/>
</dbReference>
<dbReference type="EMBL" id="WMBE01000003">
    <property type="protein sequence ID" value="MDG0867266.1"/>
    <property type="molecule type" value="Genomic_DNA"/>
</dbReference>
<dbReference type="SUPFAM" id="SSF52266">
    <property type="entry name" value="SGNH hydrolase"/>
    <property type="match status" value="1"/>
</dbReference>
<reference evidence="4" key="2">
    <citation type="journal article" date="2023" name="Nat. Commun.">
        <title>Cultivation of marine bacteria of the SAR202 clade.</title>
        <authorList>
            <person name="Lim Y."/>
            <person name="Seo J.H."/>
            <person name="Giovannoni S.J."/>
            <person name="Kang I."/>
            <person name="Cho J.C."/>
        </authorList>
    </citation>
    <scope>NUCLEOTIDE SEQUENCE</scope>
    <source>
        <strain evidence="4">JH1073</strain>
    </source>
</reference>
<organism evidence="4 5">
    <name type="scientific">Candidatus Lucifugimonas marina</name>
    <dbReference type="NCBI Taxonomy" id="3038979"/>
    <lineage>
        <taxon>Bacteria</taxon>
        <taxon>Bacillati</taxon>
        <taxon>Chloroflexota</taxon>
        <taxon>Dehalococcoidia</taxon>
        <taxon>SAR202 cluster</taxon>
        <taxon>Candidatus Lucifugimonadales</taxon>
        <taxon>Candidatus Lucifugimonadaceae</taxon>
        <taxon>Candidatus Lucifugimonas</taxon>
    </lineage>
</organism>
<feature type="domain" description="SsfX3-like N-terminal" evidence="2">
    <location>
        <begin position="14"/>
        <end position="119"/>
    </location>
</feature>
<protein>
    <submittedName>
        <fullName evidence="4">GDSL family lipase</fullName>
    </submittedName>
</protein>
<evidence type="ECO:0000259" key="1">
    <source>
        <dbReference type="Pfam" id="PF14606"/>
    </source>
</evidence>
<keyword evidence="5" id="KW-1185">Reference proteome</keyword>
<feature type="domain" description="SGNH hydrolase-type esterase" evidence="1">
    <location>
        <begin position="142"/>
        <end position="320"/>
    </location>
</feature>
<reference evidence="5 6" key="1">
    <citation type="submission" date="2019-11" db="EMBL/GenBank/DDBJ databases">
        <authorList>
            <person name="Cho J.-C."/>
        </authorList>
    </citation>
    <scope>NUCLEOTIDE SEQUENCE [LARGE SCALE GENOMIC DNA]</scope>
    <source>
        <strain evidence="4 5">JH1073</strain>
        <strain evidence="3 6">JH702</strain>
    </source>
</reference>
<dbReference type="InterPro" id="IPR036514">
    <property type="entry name" value="SGNH_hydro_sf"/>
</dbReference>
<evidence type="ECO:0000313" key="4">
    <source>
        <dbReference type="EMBL" id="WFG40344.1"/>
    </source>
</evidence>
<evidence type="ECO:0000259" key="2">
    <source>
        <dbReference type="Pfam" id="PF21181"/>
    </source>
</evidence>
<dbReference type="Gene3D" id="2.60.120.260">
    <property type="entry name" value="Galactose-binding domain-like"/>
    <property type="match status" value="1"/>
</dbReference>
<evidence type="ECO:0000313" key="6">
    <source>
        <dbReference type="Proteomes" id="UP001321249"/>
    </source>
</evidence>